<dbReference type="HOGENOM" id="CLU_168347_0_0_0"/>
<evidence type="ECO:0000313" key="1">
    <source>
        <dbReference type="EMBL" id="EFQ23431.1"/>
    </source>
</evidence>
<dbReference type="PaxDb" id="584708-Apau_1004"/>
<dbReference type="eggNOG" id="ENOG5033GKC">
    <property type="taxonomic scope" value="Bacteria"/>
</dbReference>
<dbReference type="EMBL" id="CM001022">
    <property type="protein sequence ID" value="EFQ23431.1"/>
    <property type="molecule type" value="Genomic_DNA"/>
</dbReference>
<keyword evidence="2" id="KW-1185">Reference proteome</keyword>
<protein>
    <submittedName>
        <fullName evidence="1">Uncharacterized protein</fullName>
    </submittedName>
</protein>
<gene>
    <name evidence="1" type="ORF">Apau_1004</name>
</gene>
<accession>E3CWY1</accession>
<dbReference type="Proteomes" id="UP000005096">
    <property type="component" value="Chromosome"/>
</dbReference>
<dbReference type="AlphaFoldDB" id="E3CWY1"/>
<organism evidence="1 2">
    <name type="scientific">Aminomonas paucivorans DSM 12260</name>
    <dbReference type="NCBI Taxonomy" id="584708"/>
    <lineage>
        <taxon>Bacteria</taxon>
        <taxon>Thermotogati</taxon>
        <taxon>Synergistota</taxon>
        <taxon>Synergistia</taxon>
        <taxon>Synergistales</taxon>
        <taxon>Synergistaceae</taxon>
        <taxon>Aminomonas</taxon>
    </lineage>
</organism>
<proteinExistence type="predicted"/>
<dbReference type="RefSeq" id="WP_006300614.1">
    <property type="nucleotide sequence ID" value="NZ_CM001022.1"/>
</dbReference>
<reference evidence="1 2" key="1">
    <citation type="journal article" date="2010" name="Stand. Genomic Sci.">
        <title>Non-contiguous finished genome sequence of Aminomonas paucivorans type strain (GLU-3).</title>
        <authorList>
            <person name="Pitluck S."/>
            <person name="Yasawong M."/>
            <person name="Held B."/>
            <person name="Lapidus A."/>
            <person name="Nolan M."/>
            <person name="Copeland A."/>
            <person name="Lucas S."/>
            <person name="Del Rio T.G."/>
            <person name="Tice H."/>
            <person name="Cheng J.F."/>
            <person name="Chertkov O."/>
            <person name="Goodwin L."/>
            <person name="Tapia R."/>
            <person name="Han C."/>
            <person name="Liolios K."/>
            <person name="Ivanova N."/>
            <person name="Mavromatis K."/>
            <person name="Ovchinnikova G."/>
            <person name="Pati A."/>
            <person name="Chen A."/>
            <person name="Palaniappan K."/>
            <person name="Land M."/>
            <person name="Hauser L."/>
            <person name="Chang Y.J."/>
            <person name="Jeffries C.D."/>
            <person name="Pukall R."/>
            <person name="Spring S."/>
            <person name="Rohde M."/>
            <person name="Sikorski J."/>
            <person name="Goker M."/>
            <person name="Woyke T."/>
            <person name="Bristow J."/>
            <person name="Eisen J.A."/>
            <person name="Markowitz V."/>
            <person name="Hugenholtz P."/>
            <person name="Kyrpides N.C."/>
            <person name="Klenk H.P."/>
        </authorList>
    </citation>
    <scope>NUCLEOTIDE SEQUENCE [LARGE SCALE GENOMIC DNA]</scope>
    <source>
        <strain evidence="1 2">DSM 12260</strain>
    </source>
</reference>
<sequence>MRLGKVWVLAWVLGGVFLGGSAWAHPPKSVTLSLDAPSGRLTVQVAHGVNDPAKHHVQRISVFVGGKLAAQKEYPSQTDVNGMTDTFSVGSVPKGTVIRAEATCNIMGSATGELIAP</sequence>
<name>E3CWY1_9BACT</name>
<evidence type="ECO:0000313" key="2">
    <source>
        <dbReference type="Proteomes" id="UP000005096"/>
    </source>
</evidence>
<dbReference type="STRING" id="584708.Apau_1004"/>
<dbReference type="OrthoDB" id="5727at2"/>